<evidence type="ECO:0000313" key="1">
    <source>
        <dbReference type="EMBL" id="KAB3537325.1"/>
    </source>
</evidence>
<dbReference type="SUPFAM" id="SSF55008">
    <property type="entry name" value="HMA, heavy metal-associated domain"/>
    <property type="match status" value="1"/>
</dbReference>
<dbReference type="Proteomes" id="UP000432715">
    <property type="component" value="Unassembled WGS sequence"/>
</dbReference>
<keyword evidence="2" id="KW-1185">Reference proteome</keyword>
<sequence>MSLYEKRINRVSAKIDEYSKSYVPPRYKELLDKYIKESSHSTVTMNIMITDLLTEEDHFAITSGLKELKGIDGIGEFQPKKLTVSYNQNETSLEHIVFKITQLGYRYINRF</sequence>
<dbReference type="AlphaFoldDB" id="A0A6I0F5Z6"/>
<dbReference type="InterPro" id="IPR036163">
    <property type="entry name" value="HMA_dom_sf"/>
</dbReference>
<dbReference type="RefSeq" id="WP_151860156.1">
    <property type="nucleotide sequence ID" value="NZ_WBZC01000010.1"/>
</dbReference>
<organism evidence="1 2">
    <name type="scientific">Alkaliphilus pronyensis</name>
    <dbReference type="NCBI Taxonomy" id="1482732"/>
    <lineage>
        <taxon>Bacteria</taxon>
        <taxon>Bacillati</taxon>
        <taxon>Bacillota</taxon>
        <taxon>Clostridia</taxon>
        <taxon>Peptostreptococcales</taxon>
        <taxon>Natronincolaceae</taxon>
        <taxon>Alkaliphilus</taxon>
    </lineage>
</organism>
<comment type="caution">
    <text evidence="1">The sequence shown here is derived from an EMBL/GenBank/DDBJ whole genome shotgun (WGS) entry which is preliminary data.</text>
</comment>
<protein>
    <recommendedName>
        <fullName evidence="3">Heavy-metal-associated domain-containing protein</fullName>
    </recommendedName>
</protein>
<dbReference type="OrthoDB" id="1954860at2"/>
<evidence type="ECO:0000313" key="2">
    <source>
        <dbReference type="Proteomes" id="UP000432715"/>
    </source>
</evidence>
<dbReference type="EMBL" id="WBZC01000010">
    <property type="protein sequence ID" value="KAB3537325.1"/>
    <property type="molecule type" value="Genomic_DNA"/>
</dbReference>
<evidence type="ECO:0008006" key="3">
    <source>
        <dbReference type="Google" id="ProtNLM"/>
    </source>
</evidence>
<accession>A0A6I0F5Z6</accession>
<reference evidence="1 2" key="1">
    <citation type="submission" date="2019-10" db="EMBL/GenBank/DDBJ databases">
        <title>Alkaliphilus serpentinus sp. nov. and Alkaliphilus pronyensis sp. nov., two novel anaerobic alkaliphilic species isolated from the serpentinized-hosted hydrothermal field of the Prony Bay (New Caledonia).</title>
        <authorList>
            <person name="Postec A."/>
        </authorList>
    </citation>
    <scope>NUCLEOTIDE SEQUENCE [LARGE SCALE GENOMIC DNA]</scope>
    <source>
        <strain evidence="1 2">LacV</strain>
    </source>
</reference>
<gene>
    <name evidence="1" type="ORF">F8154_03270</name>
</gene>
<proteinExistence type="predicted"/>
<name>A0A6I0F5Z6_9FIRM</name>
<dbReference type="GO" id="GO:0046872">
    <property type="term" value="F:metal ion binding"/>
    <property type="evidence" value="ECO:0007669"/>
    <property type="project" value="InterPro"/>
</dbReference>